<feature type="domain" description="DUF7778" evidence="2">
    <location>
        <begin position="20"/>
        <end position="139"/>
    </location>
</feature>
<dbReference type="Proteomes" id="UP001303046">
    <property type="component" value="Unassembled WGS sequence"/>
</dbReference>
<evidence type="ECO:0000256" key="1">
    <source>
        <dbReference type="SAM" id="MobiDB-lite"/>
    </source>
</evidence>
<feature type="region of interest" description="Disordered" evidence="1">
    <location>
        <begin position="258"/>
        <end position="284"/>
    </location>
</feature>
<gene>
    <name evidence="3" type="primary">Necator_chrII.g8296</name>
    <name evidence="3" type="ORF">RB195_020502</name>
</gene>
<evidence type="ECO:0000259" key="2">
    <source>
        <dbReference type="Pfam" id="PF24998"/>
    </source>
</evidence>
<feature type="compositionally biased region" description="Polar residues" evidence="1">
    <location>
        <begin position="274"/>
        <end position="284"/>
    </location>
</feature>
<comment type="caution">
    <text evidence="3">The sequence shown here is derived from an EMBL/GenBank/DDBJ whole genome shotgun (WGS) entry which is preliminary data.</text>
</comment>
<protein>
    <recommendedName>
        <fullName evidence="2">DUF7778 domain-containing protein</fullName>
    </recommendedName>
</protein>
<evidence type="ECO:0000313" key="3">
    <source>
        <dbReference type="EMBL" id="KAK6738431.1"/>
    </source>
</evidence>
<organism evidence="3 4">
    <name type="scientific">Necator americanus</name>
    <name type="common">Human hookworm</name>
    <dbReference type="NCBI Taxonomy" id="51031"/>
    <lineage>
        <taxon>Eukaryota</taxon>
        <taxon>Metazoa</taxon>
        <taxon>Ecdysozoa</taxon>
        <taxon>Nematoda</taxon>
        <taxon>Chromadorea</taxon>
        <taxon>Rhabditida</taxon>
        <taxon>Rhabditina</taxon>
        <taxon>Rhabditomorpha</taxon>
        <taxon>Strongyloidea</taxon>
        <taxon>Ancylostomatidae</taxon>
        <taxon>Bunostominae</taxon>
        <taxon>Necator</taxon>
    </lineage>
</organism>
<dbReference type="EMBL" id="JAVFWL010000002">
    <property type="protein sequence ID" value="KAK6738431.1"/>
    <property type="molecule type" value="Genomic_DNA"/>
</dbReference>
<sequence length="340" mass="38135">MDNVLDSMDDIPISSSFTEKVTLPQRSTLRVDNEHTYMIGDLEVRRHNGLFWHLYKKRTCVLLNTGHFLIYSSPFHGLSIYLPALRKVSHRFSGNGGTGSESKARCDVVMCQGHAKLGILIKGQRSLVTAWRRGIVCTHWGLPISEPHLTDELIWMQPTVNPEASESLIYSLANRSLRLNNSMPSLVQTIFASQKKQTGLACSRFQSQRALTMDSIKCTIPHSHSFAATIPSSTHDLTDSFESAPLTVQENHAKDTTFMSDSGVWSPVSDEPRTTQAKTPESQNLLEPKKVVNKSRCKELEGKNWRQLTVAADLPLLTADILNFEAAFSFRNVYVEMPVF</sequence>
<keyword evidence="4" id="KW-1185">Reference proteome</keyword>
<dbReference type="Pfam" id="PF24998">
    <property type="entry name" value="DUF7778"/>
    <property type="match status" value="1"/>
</dbReference>
<dbReference type="InterPro" id="IPR056680">
    <property type="entry name" value="DUF7778"/>
</dbReference>
<evidence type="ECO:0000313" key="4">
    <source>
        <dbReference type="Proteomes" id="UP001303046"/>
    </source>
</evidence>
<accession>A0ABR1CMQ3</accession>
<reference evidence="3 4" key="1">
    <citation type="submission" date="2023-08" db="EMBL/GenBank/DDBJ databases">
        <title>A Necator americanus chromosomal reference genome.</title>
        <authorList>
            <person name="Ilik V."/>
            <person name="Petrzelkova K.J."/>
            <person name="Pardy F."/>
            <person name="Fuh T."/>
            <person name="Niatou-Singa F.S."/>
            <person name="Gouil Q."/>
            <person name="Baker L."/>
            <person name="Ritchie M.E."/>
            <person name="Jex A.R."/>
            <person name="Gazzola D."/>
            <person name="Li H."/>
            <person name="Toshio Fujiwara R."/>
            <person name="Zhan B."/>
            <person name="Aroian R.V."/>
            <person name="Pafco B."/>
            <person name="Schwarz E.M."/>
        </authorList>
    </citation>
    <scope>NUCLEOTIDE SEQUENCE [LARGE SCALE GENOMIC DNA]</scope>
    <source>
        <strain evidence="3 4">Aroian</strain>
        <tissue evidence="3">Whole animal</tissue>
    </source>
</reference>
<name>A0ABR1CMQ3_NECAM</name>
<proteinExistence type="predicted"/>